<protein>
    <submittedName>
        <fullName evidence="2">Uncharacterized protein</fullName>
    </submittedName>
</protein>
<evidence type="ECO:0000256" key="1">
    <source>
        <dbReference type="SAM" id="MobiDB-lite"/>
    </source>
</evidence>
<evidence type="ECO:0000313" key="2">
    <source>
        <dbReference type="EMBL" id="ANZ41869.1"/>
    </source>
</evidence>
<evidence type="ECO:0000313" key="3">
    <source>
        <dbReference type="Proteomes" id="UP000093053"/>
    </source>
</evidence>
<dbReference type="EMBL" id="CP016793">
    <property type="protein sequence ID" value="ANZ41869.1"/>
    <property type="molecule type" value="Genomic_DNA"/>
</dbReference>
<proteinExistence type="predicted"/>
<name>A0A1B2HVV6_9PSEU</name>
<organism evidence="2 3">
    <name type="scientific">Lentzea guizhouensis</name>
    <dbReference type="NCBI Taxonomy" id="1586287"/>
    <lineage>
        <taxon>Bacteria</taxon>
        <taxon>Bacillati</taxon>
        <taxon>Actinomycetota</taxon>
        <taxon>Actinomycetes</taxon>
        <taxon>Pseudonocardiales</taxon>
        <taxon>Pseudonocardiaceae</taxon>
        <taxon>Lentzea</taxon>
    </lineage>
</organism>
<dbReference type="AlphaFoldDB" id="A0A1B2HVV6"/>
<reference evidence="2 3" key="1">
    <citation type="submission" date="2016-07" db="EMBL/GenBank/DDBJ databases">
        <title>Complete genome sequence of the Lentzea guizhouensis DHS C013.</title>
        <authorList>
            <person name="Cao C."/>
        </authorList>
    </citation>
    <scope>NUCLEOTIDE SEQUENCE [LARGE SCALE GENOMIC DNA]</scope>
    <source>
        <strain evidence="2 3">DHS C013</strain>
    </source>
</reference>
<feature type="compositionally biased region" description="Pro residues" evidence="1">
    <location>
        <begin position="8"/>
        <end position="22"/>
    </location>
</feature>
<accession>A0A1B2HVV6</accession>
<sequence length="158" mass="16145">MTVMLSAPAPPSMIPVPPTATPPVPTPPLPPALPAGLPRVPFAPGAPFGPVTPATPMTVIVSLPPRPLTVPLTGPPVMVMMLSAAVPSRTWPAGMPAVQTKLLPVCVHPGGIAWAAPGATKANPATVPKPTRARPKRRAVPARAVEVMITLHPWVGPS</sequence>
<dbReference type="Proteomes" id="UP000093053">
    <property type="component" value="Chromosome"/>
</dbReference>
<dbReference type="KEGG" id="led:BBK82_44000"/>
<gene>
    <name evidence="2" type="ORF">BBK82_44000</name>
</gene>
<feature type="region of interest" description="Disordered" evidence="1">
    <location>
        <begin position="1"/>
        <end position="22"/>
    </location>
</feature>
<keyword evidence="3" id="KW-1185">Reference proteome</keyword>